<dbReference type="InterPro" id="IPR018392">
    <property type="entry name" value="LysM"/>
</dbReference>
<dbReference type="AlphaFoldDB" id="A0A6J4V8C7"/>
<gene>
    <name evidence="3" type="ORF">AVDCRST_MAG87-2333</name>
</gene>
<feature type="domain" description="LysM" evidence="2">
    <location>
        <begin position="300"/>
        <end position="344"/>
    </location>
</feature>
<dbReference type="Pfam" id="PF13529">
    <property type="entry name" value="Peptidase_C39_2"/>
    <property type="match status" value="1"/>
</dbReference>
<dbReference type="PROSITE" id="PS51782">
    <property type="entry name" value="LYSM"/>
    <property type="match status" value="1"/>
</dbReference>
<dbReference type="SUPFAM" id="SSF54106">
    <property type="entry name" value="LysM domain"/>
    <property type="match status" value="1"/>
</dbReference>
<sequence>MTIVLGNEDRSPRIRTPRSTTAGIRDGATWERRQLQRRMESAGNEFPTWQPRPDHPRLRSSLPAIRPESMRQPGMIGLYTDRMSHQIFVTDRAHRIAGRERTLTGDATSSARGRRALAIVERPRRVGRGSEDHYRALHPALGPSYGRLRSGIGLSVPRRVIAPHTIRQRGGRAVRASGATVLDLVQSVFMPSVYGTARPHVNTARRILVGTVAAFMVLVSATGTGFAGQQRYEARDGETVTSVASVFGVNPEAIRRSSYLPTGDALAGGQVIVIPEPGQLPSDAALMAAEREGTSPFVETAHWVASGDTLAAIGGAYGVAPEVIAEFNGIADPGNLPVGSRVLIPRVPAEPTGDGATAPVRAIPNVGTHVQEHRLSCEYAAAFIATSAFGNGVPESTFIAQVPAASNPHYGYRGNIDGVWGNTTDYGVYPEALVPVLSGAGFATEVMYTGGDIAPLKAHLDAGRPVLVWLGFWGDTRETLTDQDTYAVLAGMHVVTVYGYDDGGIHVSDPASGTYDFYSWDAFVGMWRVIDGMSLAVYPQ</sequence>
<dbReference type="InterPro" id="IPR039564">
    <property type="entry name" value="Peptidase_C39-like"/>
</dbReference>
<dbReference type="Gene3D" id="3.10.350.10">
    <property type="entry name" value="LysM domain"/>
    <property type="match status" value="2"/>
</dbReference>
<organism evidence="3">
    <name type="scientific">uncultured Thermomicrobiales bacterium</name>
    <dbReference type="NCBI Taxonomy" id="1645740"/>
    <lineage>
        <taxon>Bacteria</taxon>
        <taxon>Pseudomonadati</taxon>
        <taxon>Thermomicrobiota</taxon>
        <taxon>Thermomicrobia</taxon>
        <taxon>Thermomicrobiales</taxon>
        <taxon>environmental samples</taxon>
    </lineage>
</organism>
<evidence type="ECO:0000256" key="1">
    <source>
        <dbReference type="SAM" id="MobiDB-lite"/>
    </source>
</evidence>
<dbReference type="EMBL" id="CADCWJ010000517">
    <property type="protein sequence ID" value="CAA9570134.1"/>
    <property type="molecule type" value="Genomic_DNA"/>
</dbReference>
<name>A0A6J4V8C7_9BACT</name>
<protein>
    <recommendedName>
        <fullName evidence="2">LysM domain-containing protein</fullName>
    </recommendedName>
</protein>
<dbReference type="InterPro" id="IPR036779">
    <property type="entry name" value="LysM_dom_sf"/>
</dbReference>
<reference evidence="3" key="1">
    <citation type="submission" date="2020-02" db="EMBL/GenBank/DDBJ databases">
        <authorList>
            <person name="Meier V. D."/>
        </authorList>
    </citation>
    <scope>NUCLEOTIDE SEQUENCE</scope>
    <source>
        <strain evidence="3">AVDCRST_MAG87</strain>
    </source>
</reference>
<dbReference type="SMART" id="SM00257">
    <property type="entry name" value="LysM"/>
    <property type="match status" value="2"/>
</dbReference>
<dbReference type="PANTHER" id="PTHR37806">
    <property type="entry name" value="LMO0724 PROTEIN"/>
    <property type="match status" value="1"/>
</dbReference>
<dbReference type="CDD" id="cd00118">
    <property type="entry name" value="LysM"/>
    <property type="match status" value="1"/>
</dbReference>
<dbReference type="Gene3D" id="3.90.70.10">
    <property type="entry name" value="Cysteine proteinases"/>
    <property type="match status" value="1"/>
</dbReference>
<evidence type="ECO:0000313" key="3">
    <source>
        <dbReference type="EMBL" id="CAA9570134.1"/>
    </source>
</evidence>
<proteinExistence type="predicted"/>
<accession>A0A6J4V8C7</accession>
<evidence type="ECO:0000259" key="2">
    <source>
        <dbReference type="PROSITE" id="PS51782"/>
    </source>
</evidence>
<dbReference type="Pfam" id="PF01476">
    <property type="entry name" value="LysM"/>
    <property type="match status" value="2"/>
</dbReference>
<feature type="region of interest" description="Disordered" evidence="1">
    <location>
        <begin position="1"/>
        <end position="23"/>
    </location>
</feature>
<dbReference type="PANTHER" id="PTHR37806:SF1">
    <property type="entry name" value="PEPTIDASE C39-LIKE DOMAIN-CONTAINING PROTEIN"/>
    <property type="match status" value="1"/>
</dbReference>